<evidence type="ECO:0000256" key="7">
    <source>
        <dbReference type="SAM" id="MobiDB-lite"/>
    </source>
</evidence>
<evidence type="ECO:0000256" key="1">
    <source>
        <dbReference type="ARBA" id="ARBA00007447"/>
    </source>
</evidence>
<dbReference type="InterPro" id="IPR001969">
    <property type="entry name" value="Aspartic_peptidase_AS"/>
</dbReference>
<feature type="compositionally biased region" description="Low complexity" evidence="7">
    <location>
        <begin position="428"/>
        <end position="455"/>
    </location>
</feature>
<name>A0A9P6JP69_9AGAR</name>
<protein>
    <submittedName>
        <fullName evidence="10">Aspartic peptidase domain-containing protein</fullName>
    </submittedName>
</protein>
<dbReference type="PROSITE" id="PS00141">
    <property type="entry name" value="ASP_PROTEASE"/>
    <property type="match status" value="1"/>
</dbReference>
<organism evidence="10 11">
    <name type="scientific">Crepidotus variabilis</name>
    <dbReference type="NCBI Taxonomy" id="179855"/>
    <lineage>
        <taxon>Eukaryota</taxon>
        <taxon>Fungi</taxon>
        <taxon>Dikarya</taxon>
        <taxon>Basidiomycota</taxon>
        <taxon>Agaricomycotina</taxon>
        <taxon>Agaricomycetes</taxon>
        <taxon>Agaricomycetidae</taxon>
        <taxon>Agaricales</taxon>
        <taxon>Agaricineae</taxon>
        <taxon>Crepidotaceae</taxon>
        <taxon>Crepidotus</taxon>
    </lineage>
</organism>
<feature type="active site" evidence="5">
    <location>
        <position position="99"/>
    </location>
</feature>
<dbReference type="PANTHER" id="PTHR47966:SF51">
    <property type="entry name" value="BETA-SITE APP-CLEAVING ENZYME, ISOFORM A-RELATED"/>
    <property type="match status" value="1"/>
</dbReference>
<dbReference type="PROSITE" id="PS51767">
    <property type="entry name" value="PEPTIDASE_A1"/>
    <property type="match status" value="1"/>
</dbReference>
<dbReference type="SUPFAM" id="SSF50630">
    <property type="entry name" value="Acid proteases"/>
    <property type="match status" value="1"/>
</dbReference>
<evidence type="ECO:0000259" key="9">
    <source>
        <dbReference type="PROSITE" id="PS51767"/>
    </source>
</evidence>
<dbReference type="InterPro" id="IPR001461">
    <property type="entry name" value="Aspartic_peptidase_A1"/>
</dbReference>
<dbReference type="Proteomes" id="UP000807306">
    <property type="component" value="Unassembled WGS sequence"/>
</dbReference>
<evidence type="ECO:0000256" key="8">
    <source>
        <dbReference type="SAM" id="SignalP"/>
    </source>
</evidence>
<keyword evidence="4 6" id="KW-0378">Hydrolase</keyword>
<comment type="similarity">
    <text evidence="1 6">Belongs to the peptidase A1 family.</text>
</comment>
<feature type="chain" id="PRO_5040421096" evidence="8">
    <location>
        <begin position="21"/>
        <end position="481"/>
    </location>
</feature>
<evidence type="ECO:0000313" key="11">
    <source>
        <dbReference type="Proteomes" id="UP000807306"/>
    </source>
</evidence>
<sequence length="481" mass="49271">MAPLTLLSVPLLLLPAISYAVDPLHINIARRTPRTGTRDFGAEAERVRIRYGYTNSSVSRRAKRASTAGVPITNQNSDSTYFGDLTIGTPPQSFQVVLDTGSSDLWVAATTCANCGSDIQLFNPSSSSTFKGSASGSQNSNIDIQYGSGQVQGSLSSDTVSMGGFTVASQTFLAVDKLSSGLVDGAVAGILGLAWEPLASTQATPFWQTLFQNNALSSPEMSFWLTREINNPKAAVQTYGGVFTLGGTNTTLYSGDIEFLDLTAKTPSFWLLDVSAITVNGKSVTIATGDAAIAAIDTGTTLIGGPSDAVAAVWAQVPGSAASKANPGLYTYPCTTKVTVTMAFGGKAWPINTADMNLGPETSGSSQCVGGIFDLSMGTDIPASSSNPTWVVGDTFLKNVYSVFRASPPSVGFAQLSSAAGGSGSGATSGSSTATSVSQSSPSGSSGSSGSSGNSSSADASHLPSLVGLIFSMFTAIVFFF</sequence>
<dbReference type="AlphaFoldDB" id="A0A9P6JP69"/>
<evidence type="ECO:0000256" key="4">
    <source>
        <dbReference type="ARBA" id="ARBA00022801"/>
    </source>
</evidence>
<evidence type="ECO:0000313" key="10">
    <source>
        <dbReference type="EMBL" id="KAF9527359.1"/>
    </source>
</evidence>
<keyword evidence="8" id="KW-0732">Signal</keyword>
<dbReference type="CDD" id="cd05471">
    <property type="entry name" value="pepsin_like"/>
    <property type="match status" value="1"/>
</dbReference>
<comment type="caution">
    <text evidence="10">The sequence shown here is derived from an EMBL/GenBank/DDBJ whole genome shotgun (WGS) entry which is preliminary data.</text>
</comment>
<feature type="active site" evidence="5">
    <location>
        <position position="297"/>
    </location>
</feature>
<dbReference type="InterPro" id="IPR033121">
    <property type="entry name" value="PEPTIDASE_A1"/>
</dbReference>
<feature type="domain" description="Peptidase A1" evidence="9">
    <location>
        <begin position="81"/>
        <end position="414"/>
    </location>
</feature>
<dbReference type="Gene3D" id="2.40.70.10">
    <property type="entry name" value="Acid Proteases"/>
    <property type="match status" value="2"/>
</dbReference>
<dbReference type="OrthoDB" id="771136at2759"/>
<dbReference type="GO" id="GO:0006508">
    <property type="term" value="P:proteolysis"/>
    <property type="evidence" value="ECO:0007669"/>
    <property type="project" value="UniProtKB-KW"/>
</dbReference>
<accession>A0A9P6JP69</accession>
<evidence type="ECO:0000256" key="6">
    <source>
        <dbReference type="RuleBase" id="RU000454"/>
    </source>
</evidence>
<dbReference type="FunFam" id="2.40.70.10:FF:000115">
    <property type="entry name" value="Lysosomal aspartic protease"/>
    <property type="match status" value="1"/>
</dbReference>
<reference evidence="10" key="1">
    <citation type="submission" date="2020-11" db="EMBL/GenBank/DDBJ databases">
        <authorList>
            <consortium name="DOE Joint Genome Institute"/>
            <person name="Ahrendt S."/>
            <person name="Riley R."/>
            <person name="Andreopoulos W."/>
            <person name="Labutti K."/>
            <person name="Pangilinan J."/>
            <person name="Ruiz-Duenas F.J."/>
            <person name="Barrasa J.M."/>
            <person name="Sanchez-Garcia M."/>
            <person name="Camarero S."/>
            <person name="Miyauchi S."/>
            <person name="Serrano A."/>
            <person name="Linde D."/>
            <person name="Babiker R."/>
            <person name="Drula E."/>
            <person name="Ayuso-Fernandez I."/>
            <person name="Pacheco R."/>
            <person name="Padilla G."/>
            <person name="Ferreira P."/>
            <person name="Barriuso J."/>
            <person name="Kellner H."/>
            <person name="Castanera R."/>
            <person name="Alfaro M."/>
            <person name="Ramirez L."/>
            <person name="Pisabarro A.G."/>
            <person name="Kuo A."/>
            <person name="Tritt A."/>
            <person name="Lipzen A."/>
            <person name="He G."/>
            <person name="Yan M."/>
            <person name="Ng V."/>
            <person name="Cullen D."/>
            <person name="Martin F."/>
            <person name="Rosso M.-N."/>
            <person name="Henrissat B."/>
            <person name="Hibbett D."/>
            <person name="Martinez A.T."/>
            <person name="Grigoriev I.V."/>
        </authorList>
    </citation>
    <scope>NUCLEOTIDE SEQUENCE</scope>
    <source>
        <strain evidence="10">CBS 506.95</strain>
    </source>
</reference>
<dbReference type="GO" id="GO:0004190">
    <property type="term" value="F:aspartic-type endopeptidase activity"/>
    <property type="evidence" value="ECO:0007669"/>
    <property type="project" value="UniProtKB-KW"/>
</dbReference>
<keyword evidence="2 6" id="KW-0645">Protease</keyword>
<evidence type="ECO:0000256" key="2">
    <source>
        <dbReference type="ARBA" id="ARBA00022670"/>
    </source>
</evidence>
<keyword evidence="3 6" id="KW-0064">Aspartyl protease</keyword>
<gene>
    <name evidence="10" type="ORF">CPB83DRAFT_856420</name>
</gene>
<evidence type="ECO:0000256" key="3">
    <source>
        <dbReference type="ARBA" id="ARBA00022750"/>
    </source>
</evidence>
<proteinExistence type="inferred from homology"/>
<dbReference type="PRINTS" id="PR00792">
    <property type="entry name" value="PEPSIN"/>
</dbReference>
<feature type="signal peptide" evidence="8">
    <location>
        <begin position="1"/>
        <end position="20"/>
    </location>
</feature>
<keyword evidence="11" id="KW-1185">Reference proteome</keyword>
<evidence type="ECO:0000256" key="5">
    <source>
        <dbReference type="PIRSR" id="PIRSR601461-1"/>
    </source>
</evidence>
<dbReference type="InterPro" id="IPR034164">
    <property type="entry name" value="Pepsin-like_dom"/>
</dbReference>
<dbReference type="EMBL" id="MU157862">
    <property type="protein sequence ID" value="KAF9527359.1"/>
    <property type="molecule type" value="Genomic_DNA"/>
</dbReference>
<dbReference type="PANTHER" id="PTHR47966">
    <property type="entry name" value="BETA-SITE APP-CLEAVING ENZYME, ISOFORM A-RELATED"/>
    <property type="match status" value="1"/>
</dbReference>
<dbReference type="Pfam" id="PF00026">
    <property type="entry name" value="Asp"/>
    <property type="match status" value="1"/>
</dbReference>
<dbReference type="InterPro" id="IPR021109">
    <property type="entry name" value="Peptidase_aspartic_dom_sf"/>
</dbReference>
<feature type="region of interest" description="Disordered" evidence="7">
    <location>
        <begin position="424"/>
        <end position="455"/>
    </location>
</feature>